<sequence length="209" mass="24404">MKTVPHRQRRPTVPFGEWRISLDLQATREVASAPALARGCRCPWCRNWAAAWERVLPPDVVSGLRRLGIDPADPADLYCVSHRPRDVDLRVIYYCVGVVRDGPVVWREDPRFEQTARWYQELRPAPWWLSVSVVPQRHLHDLPLTLDAEVRDLIQVDFRLTVPWVLDEEHPMMIEARSYPKQPVIWAGGRLRPASDFRRKRPRTEPNPI</sequence>
<organism evidence="1 2">
    <name type="scientific">Longimicrobium terrae</name>
    <dbReference type="NCBI Taxonomy" id="1639882"/>
    <lineage>
        <taxon>Bacteria</taxon>
        <taxon>Pseudomonadati</taxon>
        <taxon>Gemmatimonadota</taxon>
        <taxon>Longimicrobiia</taxon>
        <taxon>Longimicrobiales</taxon>
        <taxon>Longimicrobiaceae</taxon>
        <taxon>Longimicrobium</taxon>
    </lineage>
</organism>
<evidence type="ECO:0000313" key="1">
    <source>
        <dbReference type="EMBL" id="MBB6074026.1"/>
    </source>
</evidence>
<keyword evidence="2" id="KW-1185">Reference proteome</keyword>
<accession>A0A841H866</accession>
<comment type="caution">
    <text evidence="1">The sequence shown here is derived from an EMBL/GenBank/DDBJ whole genome shotgun (WGS) entry which is preliminary data.</text>
</comment>
<dbReference type="EMBL" id="JACHIA010000037">
    <property type="protein sequence ID" value="MBB6074026.1"/>
    <property type="molecule type" value="Genomic_DNA"/>
</dbReference>
<name>A0A841H866_9BACT</name>
<reference evidence="1 2" key="1">
    <citation type="submission" date="2020-08" db="EMBL/GenBank/DDBJ databases">
        <title>Genomic Encyclopedia of Type Strains, Phase IV (KMG-IV): sequencing the most valuable type-strain genomes for metagenomic binning, comparative biology and taxonomic classification.</title>
        <authorList>
            <person name="Goeker M."/>
        </authorList>
    </citation>
    <scope>NUCLEOTIDE SEQUENCE [LARGE SCALE GENOMIC DNA]</scope>
    <source>
        <strain evidence="1 2">DSM 29007</strain>
    </source>
</reference>
<proteinExistence type="predicted"/>
<dbReference type="RefSeq" id="WP_170034101.1">
    <property type="nucleotide sequence ID" value="NZ_JABDTL010000001.1"/>
</dbReference>
<dbReference type="AlphaFoldDB" id="A0A841H866"/>
<protein>
    <submittedName>
        <fullName evidence="1">Uncharacterized protein</fullName>
    </submittedName>
</protein>
<gene>
    <name evidence="1" type="ORF">HNQ61_005707</name>
</gene>
<evidence type="ECO:0000313" key="2">
    <source>
        <dbReference type="Proteomes" id="UP000582837"/>
    </source>
</evidence>
<dbReference type="Proteomes" id="UP000582837">
    <property type="component" value="Unassembled WGS sequence"/>
</dbReference>